<keyword evidence="2" id="KW-1185">Reference proteome</keyword>
<evidence type="ECO:0000313" key="2">
    <source>
        <dbReference type="Proteomes" id="UP001148838"/>
    </source>
</evidence>
<comment type="caution">
    <text evidence="1">The sequence shown here is derived from an EMBL/GenBank/DDBJ whole genome shotgun (WGS) entry which is preliminary data.</text>
</comment>
<protein>
    <submittedName>
        <fullName evidence="1">Uncharacterized protein</fullName>
    </submittedName>
</protein>
<organism evidence="1 2">
    <name type="scientific">Periplaneta americana</name>
    <name type="common">American cockroach</name>
    <name type="synonym">Blatta americana</name>
    <dbReference type="NCBI Taxonomy" id="6978"/>
    <lineage>
        <taxon>Eukaryota</taxon>
        <taxon>Metazoa</taxon>
        <taxon>Ecdysozoa</taxon>
        <taxon>Arthropoda</taxon>
        <taxon>Hexapoda</taxon>
        <taxon>Insecta</taxon>
        <taxon>Pterygota</taxon>
        <taxon>Neoptera</taxon>
        <taxon>Polyneoptera</taxon>
        <taxon>Dictyoptera</taxon>
        <taxon>Blattodea</taxon>
        <taxon>Blattoidea</taxon>
        <taxon>Blattidae</taxon>
        <taxon>Blattinae</taxon>
        <taxon>Periplaneta</taxon>
    </lineage>
</organism>
<accession>A0ABQ8T4Q2</accession>
<gene>
    <name evidence="1" type="ORF">ANN_11329</name>
</gene>
<dbReference type="Proteomes" id="UP001148838">
    <property type="component" value="Unassembled WGS sequence"/>
</dbReference>
<proteinExistence type="predicted"/>
<sequence>MKRIFGSTGPISARTHSYMIMPVITMAEIHLPHMNVLVSEATGKFPANMTLNLPNTKAYLAKPANIFKQDRQVFLKDVLWLDLAGSKYVLLLVD</sequence>
<dbReference type="EMBL" id="JAJSOF020000015">
    <property type="protein sequence ID" value="KAJ4441474.1"/>
    <property type="molecule type" value="Genomic_DNA"/>
</dbReference>
<evidence type="ECO:0000313" key="1">
    <source>
        <dbReference type="EMBL" id="KAJ4441474.1"/>
    </source>
</evidence>
<reference evidence="1 2" key="1">
    <citation type="journal article" date="2022" name="Allergy">
        <title>Genome assembly and annotation of Periplaneta americana reveal a comprehensive cockroach allergen profile.</title>
        <authorList>
            <person name="Wang L."/>
            <person name="Xiong Q."/>
            <person name="Saelim N."/>
            <person name="Wang L."/>
            <person name="Nong W."/>
            <person name="Wan A.T."/>
            <person name="Shi M."/>
            <person name="Liu X."/>
            <person name="Cao Q."/>
            <person name="Hui J.H.L."/>
            <person name="Sookrung N."/>
            <person name="Leung T.F."/>
            <person name="Tungtrongchitr A."/>
            <person name="Tsui S.K.W."/>
        </authorList>
    </citation>
    <scope>NUCLEOTIDE SEQUENCE [LARGE SCALE GENOMIC DNA]</scope>
    <source>
        <strain evidence="1">PWHHKU_190912</strain>
    </source>
</reference>
<name>A0ABQ8T4Q2_PERAM</name>